<organism evidence="2 3">
    <name type="scientific">Paenibacillus segetis</name>
    <dbReference type="NCBI Taxonomy" id="1325360"/>
    <lineage>
        <taxon>Bacteria</taxon>
        <taxon>Bacillati</taxon>
        <taxon>Bacillota</taxon>
        <taxon>Bacilli</taxon>
        <taxon>Bacillales</taxon>
        <taxon>Paenibacillaceae</taxon>
        <taxon>Paenibacillus</taxon>
    </lineage>
</organism>
<feature type="transmembrane region" description="Helical" evidence="1">
    <location>
        <begin position="206"/>
        <end position="225"/>
    </location>
</feature>
<sequence>MSSWKGVFRLVFEDVYWYFGKLLLLYITIPLTIVWILLGIFFGLNDTTIAAISGPTYFFVAGFSILGFKQLFVLAIASGSTRTQFMKVFYCLSLAVISLTILCLNVCQFVLVTVYKQSMVEAQILHPARLFLKEYQFLPYLWVDLMVGLALFGLTFLVNTILYRVGFTRSLVMFMSVTIIGLFLYYGKFLSNIFNGFWVEMNAMEVVTLIGAVSLVAIFATYPMMRHAPLHPRPKKGR</sequence>
<feature type="transmembrane region" description="Helical" evidence="1">
    <location>
        <begin position="137"/>
        <end position="158"/>
    </location>
</feature>
<evidence type="ECO:0008006" key="4">
    <source>
        <dbReference type="Google" id="ProtNLM"/>
    </source>
</evidence>
<keyword evidence="1" id="KW-0472">Membrane</keyword>
<accession>A0ABQ1YFS7</accession>
<feature type="transmembrane region" description="Helical" evidence="1">
    <location>
        <begin position="89"/>
        <end position="111"/>
    </location>
</feature>
<gene>
    <name evidence="2" type="ORF">GCM10008013_22080</name>
</gene>
<dbReference type="RefSeq" id="WP_188538623.1">
    <property type="nucleotide sequence ID" value="NZ_BMFT01000001.1"/>
</dbReference>
<keyword evidence="1" id="KW-1133">Transmembrane helix</keyword>
<name>A0ABQ1YFS7_9BACL</name>
<dbReference type="Proteomes" id="UP000659344">
    <property type="component" value="Unassembled WGS sequence"/>
</dbReference>
<dbReference type="EMBL" id="BMFT01000001">
    <property type="protein sequence ID" value="GGH23172.1"/>
    <property type="molecule type" value="Genomic_DNA"/>
</dbReference>
<evidence type="ECO:0000256" key="1">
    <source>
        <dbReference type="SAM" id="Phobius"/>
    </source>
</evidence>
<feature type="transmembrane region" description="Helical" evidence="1">
    <location>
        <begin position="23"/>
        <end position="44"/>
    </location>
</feature>
<keyword evidence="1" id="KW-0812">Transmembrane</keyword>
<evidence type="ECO:0000313" key="3">
    <source>
        <dbReference type="Proteomes" id="UP000659344"/>
    </source>
</evidence>
<comment type="caution">
    <text evidence="2">The sequence shown here is derived from an EMBL/GenBank/DDBJ whole genome shotgun (WGS) entry which is preliminary data.</text>
</comment>
<proteinExistence type="predicted"/>
<evidence type="ECO:0000313" key="2">
    <source>
        <dbReference type="EMBL" id="GGH23172.1"/>
    </source>
</evidence>
<reference evidence="3" key="1">
    <citation type="journal article" date="2019" name="Int. J. Syst. Evol. Microbiol.">
        <title>The Global Catalogue of Microorganisms (GCM) 10K type strain sequencing project: providing services to taxonomists for standard genome sequencing and annotation.</title>
        <authorList>
            <consortium name="The Broad Institute Genomics Platform"/>
            <consortium name="The Broad Institute Genome Sequencing Center for Infectious Disease"/>
            <person name="Wu L."/>
            <person name="Ma J."/>
        </authorList>
    </citation>
    <scope>NUCLEOTIDE SEQUENCE [LARGE SCALE GENOMIC DNA]</scope>
    <source>
        <strain evidence="3">CGMCC 1.12769</strain>
    </source>
</reference>
<feature type="transmembrane region" description="Helical" evidence="1">
    <location>
        <begin position="170"/>
        <end position="186"/>
    </location>
</feature>
<feature type="transmembrane region" description="Helical" evidence="1">
    <location>
        <begin position="56"/>
        <end position="77"/>
    </location>
</feature>
<protein>
    <recommendedName>
        <fullName evidence="4">ABC transporter permease</fullName>
    </recommendedName>
</protein>
<keyword evidence="3" id="KW-1185">Reference proteome</keyword>